<dbReference type="Pfam" id="PF00023">
    <property type="entry name" value="Ank"/>
    <property type="match status" value="1"/>
</dbReference>
<dbReference type="PANTHER" id="PTHR24198">
    <property type="entry name" value="ANKYRIN REPEAT AND PROTEIN KINASE DOMAIN-CONTAINING PROTEIN"/>
    <property type="match status" value="1"/>
</dbReference>
<dbReference type="Pfam" id="PF24883">
    <property type="entry name" value="NPHP3_N"/>
    <property type="match status" value="1"/>
</dbReference>
<dbReference type="SMART" id="SM00248">
    <property type="entry name" value="ANK"/>
    <property type="match status" value="19"/>
</dbReference>
<dbReference type="OrthoDB" id="194358at2759"/>
<dbReference type="InterPro" id="IPR002110">
    <property type="entry name" value="Ankyrin_rpt"/>
</dbReference>
<comment type="caution">
    <text evidence="6">The sequence shown here is derived from an EMBL/GenBank/DDBJ whole genome shotgun (WGS) entry which is preliminary data.</text>
</comment>
<dbReference type="Proteomes" id="UP000622797">
    <property type="component" value="Unassembled WGS sequence"/>
</dbReference>
<proteinExistence type="predicted"/>
<dbReference type="InterPro" id="IPR036770">
    <property type="entry name" value="Ankyrin_rpt-contain_sf"/>
</dbReference>
<dbReference type="PROSITE" id="PS50297">
    <property type="entry name" value="ANK_REP_REGION"/>
    <property type="match status" value="5"/>
</dbReference>
<evidence type="ECO:0000256" key="1">
    <source>
        <dbReference type="ARBA" id="ARBA00022737"/>
    </source>
</evidence>
<evidence type="ECO:0008006" key="8">
    <source>
        <dbReference type="Google" id="ProtNLM"/>
    </source>
</evidence>
<feature type="repeat" description="ANK" evidence="3">
    <location>
        <begin position="1706"/>
        <end position="1738"/>
    </location>
</feature>
<evidence type="ECO:0000313" key="7">
    <source>
        <dbReference type="Proteomes" id="UP000622797"/>
    </source>
</evidence>
<keyword evidence="1" id="KW-0677">Repeat</keyword>
<dbReference type="InterPro" id="IPR056884">
    <property type="entry name" value="NPHP3-like_N"/>
</dbReference>
<feature type="repeat" description="ANK" evidence="3">
    <location>
        <begin position="1450"/>
        <end position="1482"/>
    </location>
</feature>
<feature type="domain" description="Nephrocystin 3-like N-terminal" evidence="5">
    <location>
        <begin position="203"/>
        <end position="367"/>
    </location>
</feature>
<feature type="repeat" description="ANK" evidence="3">
    <location>
        <begin position="931"/>
        <end position="953"/>
    </location>
</feature>
<dbReference type="PROSITE" id="PS50088">
    <property type="entry name" value="ANK_REPEAT"/>
    <property type="match status" value="5"/>
</dbReference>
<dbReference type="Pfam" id="PF12796">
    <property type="entry name" value="Ank_2"/>
    <property type="match status" value="4"/>
</dbReference>
<evidence type="ECO:0000256" key="3">
    <source>
        <dbReference type="PROSITE-ProRule" id="PRU00023"/>
    </source>
</evidence>
<keyword evidence="2 3" id="KW-0040">ANK repeat</keyword>
<dbReference type="PANTHER" id="PTHR24198:SF165">
    <property type="entry name" value="ANKYRIN REPEAT-CONTAINING PROTEIN-RELATED"/>
    <property type="match status" value="1"/>
</dbReference>
<evidence type="ECO:0000259" key="4">
    <source>
        <dbReference type="Pfam" id="PF17111"/>
    </source>
</evidence>
<accession>A0A8H4X921</accession>
<feature type="repeat" description="ANK" evidence="3">
    <location>
        <begin position="898"/>
        <end position="930"/>
    </location>
</feature>
<gene>
    <name evidence="6" type="ORF">FSARC_6704</name>
</gene>
<dbReference type="SUPFAM" id="SSF48403">
    <property type="entry name" value="Ankyrin repeat"/>
    <property type="match status" value="3"/>
</dbReference>
<dbReference type="Gene3D" id="3.40.50.300">
    <property type="entry name" value="P-loop containing nucleotide triphosphate hydrolases"/>
    <property type="match status" value="1"/>
</dbReference>
<dbReference type="Pfam" id="PF17111">
    <property type="entry name" value="PigL_N"/>
    <property type="match status" value="1"/>
</dbReference>
<sequence length="1959" mass="217011">MAEAVGLAASIAGLVQLTGSVFKLVTKFCKEAKDAPSKAQELATQARELAGILENLRLLATSLETRDPDCSLKTQYLDSCQQTLDGIHVKLEKAQDDFESGKSGKRFLRRLKWPFSLSDTKDLVADLANHRANLHLALSADSMDALLKSLTKQDEIHNMIERKLSFDTRVQLNKRRQEIIGFFLRVKPQDYLDVSHDLRHEATGSWLTSGDPTFAAWKNGYNSKLWLSGIPGSGKTVLCGLVIETVLKESDDSTAVCYAFCDYKNPDTCLPENIIAALAVQLGLQCEDAFDLLEEYFDILHPGDKLPAQPKLDELLELVQCLADAYDKVFVVVDGLDECGDHVSRMTQSLRSLVDRSEPISAAFFSRKEEEIREKLEDDFEHIEVSAHTKDLENYTLAEVSKRKVLKNVERTNPALYKDIIETLVQGAQGINNARKKALKELPPTLYGTYDRVLQRIMQCPTETQACIQRALQWIALGNPKMDITELCEAVSIRQGVEDITEDDFIDPDIISRRCGCLLLLEYLERSSVEQFRYSEQDAYQSYAETAARFLLFPCFDRVPTLSETIENAYCTERDSKHPFYRVAKNLPRDLARHESAQPAWPTILENKPIISLLKRLFGLERNGNFRAWSQACMASGVDITSVHQFSTNPLHIAAFFTSPKLCKFLLQQGADVNGVIDSQTPLSMAIGSIQLQTQNNSNFSTFWSDRYAEVLNILLDYGADVAFSDRGKSCLADAFEFLRGPSVVPFIRPSIAVPEDAISAFLDRNWDDDSDVQLLQSILEMCAKNDTPIQWQPMTTPALFHSRRRGLAVLGHTASIPTNNYSDADYPKALGVAIRPGLVEELSILIADSRFIDSTRGHSDIIFELLSAAAESTTHGGGKTIEMLLDCGLDPNTVDSSSQTCLHVSCESGNVDVARILLARGVDPACRDRRGQTPWHVAASNGHKDILMLLFQEDKSPLKCLAALDSDGQTPLCAALKDGHTEACLFLLKVCPSEPTYFQSSTPPLHYAAMSGSQEIFSAVLAKDAIGTATTEPESTPMHHLGASCTADFARYMRTMYDPLCLDASDASPFERFFRRWLFHNGDTEADKTIPLDGKLLRLLLPDNLEFSKNGRRTHVWEIICGTMGHGQGDLCCYPTSPLVLNDSNTTNGCDHYLSRDQDTIFKRGVLSSYESTRKRAGIEPLVKALAQRNWKHFCSQSIEALISQVIKASSTRVKFCDIDDSSRLLKKAISEDASVLVSKLIDYGADVNQQIPKILWSGGPTSLFEIACSEANLETFEAILAAVSPKILGNPGPTGQTPLELVVKGKSSDKVPIVQAICNKRTDSRLDILATPLIVYAAKSGEWNVVTCLAGIGDDIFAMDEDGWGVAQYAVADDDLNMLKWVIESASEYSQWRTNCEHSWKTKEDAAWQQKLSDAQMSLLHMASDNPTILKYFLDHHLFADVNITTQCGRTPLHYAGFRGSKTCCQILLDSGANLSVRDSSGKLPIEYALDSGCTDIVSLLLEAGSPFPHEQPPGVSNIDRNISSNKGLELVQRDYFEKAILAGNLEQCKLAVRRGCLIDRPLRSCRRCTPLFAAIRSKQENIINWLLEQGASTLGVDCDHNFHSDIVVHAVSVLDSPSCMSRVLSAAFHHRTIWHTTLTDSIYLAVERDKAEMLESILTHFKQNIEHYHNAWGFSLYDDLGINSIQEFESAIVNQPAGLKGSNKRTPLHCAAKSGSLVMVRMLIHHGAKVDSKDKTQATALILAALDYHLTVAKELLAHGASVEPRNLGDQTAMACAVSNGDLDMVKLLELASPLSFQFMTVDGSNLLSIEITGELEVETFKYLVSKGVELWHFNRNGDSMLNLVLEYDYARDYLLQSRLTIPSPVYKRRIPSNPWACAAFSCRPNVIKRVFLSLPPTIAKILIDQEDKFYGTPLCATATSGSVETGKALLVLGANIEQDGSSFGTPVMDKAGVYR</sequence>
<organism evidence="6 7">
    <name type="scientific">Fusarium sarcochroum</name>
    <dbReference type="NCBI Taxonomy" id="1208366"/>
    <lineage>
        <taxon>Eukaryota</taxon>
        <taxon>Fungi</taxon>
        <taxon>Dikarya</taxon>
        <taxon>Ascomycota</taxon>
        <taxon>Pezizomycotina</taxon>
        <taxon>Sordariomycetes</taxon>
        <taxon>Hypocreomycetidae</taxon>
        <taxon>Hypocreales</taxon>
        <taxon>Nectriaceae</taxon>
        <taxon>Fusarium</taxon>
        <taxon>Fusarium lateritium species complex</taxon>
    </lineage>
</organism>
<evidence type="ECO:0000259" key="5">
    <source>
        <dbReference type="Pfam" id="PF24883"/>
    </source>
</evidence>
<dbReference type="PRINTS" id="PR01415">
    <property type="entry name" value="ANKYRIN"/>
</dbReference>
<reference evidence="6" key="1">
    <citation type="journal article" date="2020" name="BMC Genomics">
        <title>Correction to: Identification and distribution of gene clusters required for synthesis of sphingolipid metabolism inhibitors in diverse species of the filamentous fungus Fusarium.</title>
        <authorList>
            <person name="Kim H.S."/>
            <person name="Lohmar J.M."/>
            <person name="Busman M."/>
            <person name="Brown D.W."/>
            <person name="Naumann T.A."/>
            <person name="Divon H.H."/>
            <person name="Lysoe E."/>
            <person name="Uhlig S."/>
            <person name="Proctor R.H."/>
        </authorList>
    </citation>
    <scope>NUCLEOTIDE SEQUENCE</scope>
    <source>
        <strain evidence="6">NRRL 20472</strain>
    </source>
</reference>
<reference evidence="6" key="2">
    <citation type="submission" date="2020-05" db="EMBL/GenBank/DDBJ databases">
        <authorList>
            <person name="Kim H.-S."/>
            <person name="Proctor R.H."/>
            <person name="Brown D.W."/>
        </authorList>
    </citation>
    <scope>NUCLEOTIDE SEQUENCE</scope>
    <source>
        <strain evidence="6">NRRL 20472</strain>
    </source>
</reference>
<feature type="domain" description="Azaphilone pigments biosynthesis cluster protein L N-terminal" evidence="4">
    <location>
        <begin position="2"/>
        <end position="177"/>
    </location>
</feature>
<protein>
    <recommendedName>
        <fullName evidence="8">Ankyrin</fullName>
    </recommendedName>
</protein>
<keyword evidence="7" id="KW-1185">Reference proteome</keyword>
<dbReference type="EMBL" id="JABEXW010000345">
    <property type="protein sequence ID" value="KAF4965524.1"/>
    <property type="molecule type" value="Genomic_DNA"/>
</dbReference>
<dbReference type="Gene3D" id="1.25.40.20">
    <property type="entry name" value="Ankyrin repeat-containing domain"/>
    <property type="match status" value="6"/>
</dbReference>
<evidence type="ECO:0000256" key="2">
    <source>
        <dbReference type="ARBA" id="ARBA00023043"/>
    </source>
</evidence>
<feature type="repeat" description="ANK" evidence="3">
    <location>
        <begin position="646"/>
        <end position="674"/>
    </location>
</feature>
<dbReference type="InterPro" id="IPR027417">
    <property type="entry name" value="P-loop_NTPase"/>
</dbReference>
<name>A0A8H4X921_9HYPO</name>
<evidence type="ECO:0000313" key="6">
    <source>
        <dbReference type="EMBL" id="KAF4965524.1"/>
    </source>
</evidence>
<dbReference type="InterPro" id="IPR031348">
    <property type="entry name" value="PigL_N"/>
</dbReference>